<reference evidence="2" key="1">
    <citation type="submission" date="2018-05" db="EMBL/GenBank/DDBJ databases">
        <authorList>
            <person name="Klenk H.-P."/>
            <person name="Huntemann M."/>
            <person name="Clum A."/>
            <person name="Pillay M."/>
            <person name="Palaniappan K."/>
            <person name="Varghese N."/>
            <person name="Mikhailova N."/>
            <person name="Stamatis D."/>
            <person name="Reddy T."/>
            <person name="Daum C."/>
            <person name="Shapiro N."/>
            <person name="Ivanova N."/>
            <person name="Kyrpides N."/>
            <person name="Woyke T."/>
        </authorList>
    </citation>
    <scope>NUCLEOTIDE SEQUENCE [LARGE SCALE GENOMIC DNA]</scope>
    <source>
        <strain evidence="2">DSM 45417</strain>
    </source>
</reference>
<protein>
    <submittedName>
        <fullName evidence="1">Uncharacterized protein</fullName>
    </submittedName>
</protein>
<dbReference type="AlphaFoldDB" id="A0A317QCQ9"/>
<proteinExistence type="predicted"/>
<dbReference type="Proteomes" id="UP000246661">
    <property type="component" value="Unassembled WGS sequence"/>
</dbReference>
<dbReference type="EMBL" id="QGTX01000001">
    <property type="protein sequence ID" value="PWW21468.1"/>
    <property type="molecule type" value="Genomic_DNA"/>
</dbReference>
<accession>A0A317QCQ9</accession>
<name>A0A317QCQ9_9ACTN</name>
<dbReference type="RefSeq" id="WP_281270264.1">
    <property type="nucleotide sequence ID" value="NZ_QGTX01000001.1"/>
</dbReference>
<evidence type="ECO:0000313" key="2">
    <source>
        <dbReference type="Proteomes" id="UP000246661"/>
    </source>
</evidence>
<comment type="caution">
    <text evidence="1">The sequence shown here is derived from an EMBL/GenBank/DDBJ whole genome shotgun (WGS) entry which is preliminary data.</text>
</comment>
<evidence type="ECO:0000313" key="1">
    <source>
        <dbReference type="EMBL" id="PWW21468.1"/>
    </source>
</evidence>
<gene>
    <name evidence="1" type="ORF">JD79_00600</name>
</gene>
<sequence length="42" mass="4585">MQLSNVLAVLPVDDFPTAEAWYRLLSTGNPTAVRWPPARSGS</sequence>
<keyword evidence="2" id="KW-1185">Reference proteome</keyword>
<organism evidence="1 2">
    <name type="scientific">Geodermatophilus normandii</name>
    <dbReference type="NCBI Taxonomy" id="1137989"/>
    <lineage>
        <taxon>Bacteria</taxon>
        <taxon>Bacillati</taxon>
        <taxon>Actinomycetota</taxon>
        <taxon>Actinomycetes</taxon>
        <taxon>Geodermatophilales</taxon>
        <taxon>Geodermatophilaceae</taxon>
        <taxon>Geodermatophilus</taxon>
    </lineage>
</organism>